<feature type="transmembrane region" description="Helical" evidence="1">
    <location>
        <begin position="279"/>
        <end position="302"/>
    </location>
</feature>
<evidence type="ECO:0000313" key="3">
    <source>
        <dbReference type="Proteomes" id="UP000777438"/>
    </source>
</evidence>
<feature type="transmembrane region" description="Helical" evidence="1">
    <location>
        <begin position="204"/>
        <end position="226"/>
    </location>
</feature>
<organism evidence="2 3">
    <name type="scientific">Thelonectria olida</name>
    <dbReference type="NCBI Taxonomy" id="1576542"/>
    <lineage>
        <taxon>Eukaryota</taxon>
        <taxon>Fungi</taxon>
        <taxon>Dikarya</taxon>
        <taxon>Ascomycota</taxon>
        <taxon>Pezizomycotina</taxon>
        <taxon>Sordariomycetes</taxon>
        <taxon>Hypocreomycetidae</taxon>
        <taxon>Hypocreales</taxon>
        <taxon>Nectriaceae</taxon>
        <taxon>Thelonectria</taxon>
    </lineage>
</organism>
<protein>
    <submittedName>
        <fullName evidence="2">Uncharacterized protein</fullName>
    </submittedName>
</protein>
<evidence type="ECO:0000256" key="1">
    <source>
        <dbReference type="SAM" id="Phobius"/>
    </source>
</evidence>
<accession>A0A9P9AK04</accession>
<dbReference type="Proteomes" id="UP000777438">
    <property type="component" value="Unassembled WGS sequence"/>
</dbReference>
<keyword evidence="1" id="KW-0812">Transmembrane</keyword>
<proteinExistence type="predicted"/>
<dbReference type="OrthoDB" id="5057964at2759"/>
<reference evidence="2 3" key="1">
    <citation type="journal article" date="2021" name="Nat. Commun.">
        <title>Genetic determinants of endophytism in the Arabidopsis root mycobiome.</title>
        <authorList>
            <person name="Mesny F."/>
            <person name="Miyauchi S."/>
            <person name="Thiergart T."/>
            <person name="Pickel B."/>
            <person name="Atanasova L."/>
            <person name="Karlsson M."/>
            <person name="Huettel B."/>
            <person name="Barry K.W."/>
            <person name="Haridas S."/>
            <person name="Chen C."/>
            <person name="Bauer D."/>
            <person name="Andreopoulos W."/>
            <person name="Pangilinan J."/>
            <person name="LaButti K."/>
            <person name="Riley R."/>
            <person name="Lipzen A."/>
            <person name="Clum A."/>
            <person name="Drula E."/>
            <person name="Henrissat B."/>
            <person name="Kohler A."/>
            <person name="Grigoriev I.V."/>
            <person name="Martin F.M."/>
            <person name="Hacquard S."/>
        </authorList>
    </citation>
    <scope>NUCLEOTIDE SEQUENCE [LARGE SCALE GENOMIC DNA]</scope>
    <source>
        <strain evidence="2 3">MPI-CAGE-CH-0241</strain>
    </source>
</reference>
<keyword evidence="1" id="KW-1133">Transmembrane helix</keyword>
<evidence type="ECO:0000313" key="2">
    <source>
        <dbReference type="EMBL" id="KAH6869883.1"/>
    </source>
</evidence>
<keyword evidence="3" id="KW-1185">Reference proteome</keyword>
<name>A0A9P9AK04_9HYPO</name>
<gene>
    <name evidence="2" type="ORF">B0T10DRAFT_568648</name>
</gene>
<keyword evidence="1" id="KW-0472">Membrane</keyword>
<dbReference type="AlphaFoldDB" id="A0A9P9AK04"/>
<dbReference type="EMBL" id="JAGPYM010000064">
    <property type="protein sequence ID" value="KAH6869883.1"/>
    <property type="molecule type" value="Genomic_DNA"/>
</dbReference>
<sequence length="304" mass="32471">MAYSGTCIGFQKAFALFKLQGRGASFLFPQFSEHETVSTRHRFIRTTSNYTTKSARGHYHKLEKEGIFKVSFGQQIFGRGFANPVESIKAQATDVIAKASQVATGATDAVGKATSVAAAQATKVENDVKSIVHSAIGAVETLLGGQVPKGCSVGTRNGCVIFESRSKCVQVPIKEDSIFAKMASLIPSIESLSSLLQHIPPLQMFLYIGLALALVSSLISIIGALMDFHLPFQGLVNFIMSMLGFVSLLAFAAVVLVVYSWGLQLEKLTEGTLHKGGAYAASITMAVLSFLHLAVVTAEVVIGY</sequence>
<comment type="caution">
    <text evidence="2">The sequence shown here is derived from an EMBL/GenBank/DDBJ whole genome shotgun (WGS) entry which is preliminary data.</text>
</comment>
<feature type="transmembrane region" description="Helical" evidence="1">
    <location>
        <begin position="238"/>
        <end position="259"/>
    </location>
</feature>